<dbReference type="InterPro" id="IPR053716">
    <property type="entry name" value="Flag_assembly_chemotaxis_eff"/>
</dbReference>
<reference evidence="2 3" key="1">
    <citation type="submission" date="2019-11" db="EMBL/GenBank/DDBJ databases">
        <title>Pseudomonas karstica sp. nov. and Pseudomonas spelaei sp. nov. from karst caves.</title>
        <authorList>
            <person name="Zeman M."/>
        </authorList>
    </citation>
    <scope>NUCLEOTIDE SEQUENCE [LARGE SCALE GENOMIC DNA]</scope>
    <source>
        <strain evidence="2 3">CCM 7893</strain>
    </source>
</reference>
<dbReference type="AlphaFoldDB" id="A0A6I3VZW8"/>
<evidence type="ECO:0000313" key="2">
    <source>
        <dbReference type="EMBL" id="MUF03475.1"/>
    </source>
</evidence>
<dbReference type="Proteomes" id="UP000438196">
    <property type="component" value="Unassembled WGS sequence"/>
</dbReference>
<evidence type="ECO:0000256" key="1">
    <source>
        <dbReference type="SAM" id="Coils"/>
    </source>
</evidence>
<dbReference type="Gene3D" id="1.10.287.1700">
    <property type="match status" value="1"/>
</dbReference>
<protein>
    <submittedName>
        <fullName evidence="2">YscO family type III secretion system apparatus protein</fullName>
    </submittedName>
</protein>
<dbReference type="InterPro" id="IPR009929">
    <property type="entry name" value="T3SS_YscO"/>
</dbReference>
<feature type="coiled-coil region" evidence="1">
    <location>
        <begin position="17"/>
        <end position="51"/>
    </location>
</feature>
<dbReference type="RefSeq" id="WP_155581861.1">
    <property type="nucleotide sequence ID" value="NZ_JBHSTH010000001.1"/>
</dbReference>
<accession>A0A6I3VZW8</accession>
<keyword evidence="3" id="KW-1185">Reference proteome</keyword>
<keyword evidence="1" id="KW-0175">Coiled coil</keyword>
<dbReference type="EMBL" id="WNNK01000002">
    <property type="protein sequence ID" value="MUF03475.1"/>
    <property type="molecule type" value="Genomic_DNA"/>
</dbReference>
<name>A0A6I3VZW8_9PSED</name>
<dbReference type="OrthoDB" id="7032075at2"/>
<gene>
    <name evidence="2" type="ORF">GNF76_03960</name>
</gene>
<dbReference type="Pfam" id="PF07321">
    <property type="entry name" value="YscO"/>
    <property type="match status" value="1"/>
</dbReference>
<proteinExistence type="predicted"/>
<evidence type="ECO:0000313" key="3">
    <source>
        <dbReference type="Proteomes" id="UP000438196"/>
    </source>
</evidence>
<sequence length="146" mass="16901">MSLSEIDTLRRLRKHRADRAERALRAAKRQQQALLLQIQQAQDALEQTRLDEVRKTAELLGKHQGQVISFQDLKSWNAQERTLSADTRREEGQLHELHGQREEQLTHIDSAQKQVTQCLREVEKLQELSLLLVQEENDDASSSEQA</sequence>
<comment type="caution">
    <text evidence="2">The sequence shown here is derived from an EMBL/GenBank/DDBJ whole genome shotgun (WGS) entry which is preliminary data.</text>
</comment>
<organism evidence="2 3">
    <name type="scientific">Pseudomonas spelaei</name>
    <dbReference type="NCBI Taxonomy" id="1055469"/>
    <lineage>
        <taxon>Bacteria</taxon>
        <taxon>Pseudomonadati</taxon>
        <taxon>Pseudomonadota</taxon>
        <taxon>Gammaproteobacteria</taxon>
        <taxon>Pseudomonadales</taxon>
        <taxon>Pseudomonadaceae</taxon>
        <taxon>Pseudomonas</taxon>
    </lineage>
</organism>